<dbReference type="OrthoDB" id="4526763at2759"/>
<evidence type="ECO:0000256" key="1">
    <source>
        <dbReference type="SAM" id="MobiDB-lite"/>
    </source>
</evidence>
<feature type="region of interest" description="Disordered" evidence="1">
    <location>
        <begin position="165"/>
        <end position="191"/>
    </location>
</feature>
<dbReference type="AlphaFoldDB" id="A0A5N6YYM2"/>
<protein>
    <submittedName>
        <fullName evidence="2">Uncharacterized protein</fullName>
    </submittedName>
</protein>
<keyword evidence="3" id="KW-1185">Reference proteome</keyword>
<accession>A0A5N6YYM2</accession>
<proteinExistence type="predicted"/>
<sequence>MPSSDTDSWTNLKQVSVGTCYAHTLTSRSSEGSRPDFSDCSDLECLQDSVTQKRRHGVYVHRPPVWVSGSSRTESQSTAFADCTMRHGPGEECSCDGESLREMLDALYKERGSSPWPIDHDQRLFCRMTAATVDTLADIDASVSDSADVPLLVDWEDDKQKRCNSSSINAYSRPDISASSDRPLPNLLPSERSRSYRQVKPGLCTRLKFQKDIRLEVEARWAIQEGSLVICIDPSYTFLDHERQSDEFEIVSGDVYVVCQIYADLWALCAKASFIPETELASCEAKTGDLMRLGFLPLCAVTLAANYSAFSRRCARHAGCKRYPGNGLPVMPPPRSHSLTASKQTFKGNRNHLELPGIVYDGFHNTSLSSDSDYIPLDSTLEHVLARVGSRRRRPTHFGGRFSLQKIWNDVKASGVWKCHQSKGVLSFSPRNRSSKVWVSEGRVRHYLAKRQRNTISASERRNFLIGRSS</sequence>
<evidence type="ECO:0000313" key="2">
    <source>
        <dbReference type="EMBL" id="KAE8349519.1"/>
    </source>
</evidence>
<reference evidence="3" key="1">
    <citation type="submission" date="2019-04" db="EMBL/GenBank/DDBJ databases">
        <title>Friends and foes A comparative genomics studyof 23 Aspergillus species from section Flavi.</title>
        <authorList>
            <consortium name="DOE Joint Genome Institute"/>
            <person name="Kjaerbolling I."/>
            <person name="Vesth T."/>
            <person name="Frisvad J.C."/>
            <person name="Nybo J.L."/>
            <person name="Theobald S."/>
            <person name="Kildgaard S."/>
            <person name="Isbrandt T."/>
            <person name="Kuo A."/>
            <person name="Sato A."/>
            <person name="Lyhne E.K."/>
            <person name="Kogle M.E."/>
            <person name="Wiebenga A."/>
            <person name="Kun R.S."/>
            <person name="Lubbers R.J."/>
            <person name="Makela M.R."/>
            <person name="Barry K."/>
            <person name="Chovatia M."/>
            <person name="Clum A."/>
            <person name="Daum C."/>
            <person name="Haridas S."/>
            <person name="He G."/>
            <person name="LaButti K."/>
            <person name="Lipzen A."/>
            <person name="Mondo S."/>
            <person name="Riley R."/>
            <person name="Salamov A."/>
            <person name="Simmons B.A."/>
            <person name="Magnuson J.K."/>
            <person name="Henrissat B."/>
            <person name="Mortensen U.H."/>
            <person name="Larsen T.O."/>
            <person name="Devries R.P."/>
            <person name="Grigoriev I.V."/>
            <person name="Machida M."/>
            <person name="Baker S.E."/>
            <person name="Andersen M.R."/>
        </authorList>
    </citation>
    <scope>NUCLEOTIDE SEQUENCE [LARGE SCALE GENOMIC DNA]</scope>
    <source>
        <strain evidence="3">CBS 553.77</strain>
    </source>
</reference>
<name>A0A5N6YYM2_9EURO</name>
<evidence type="ECO:0000313" key="3">
    <source>
        <dbReference type="Proteomes" id="UP000327118"/>
    </source>
</evidence>
<dbReference type="EMBL" id="ML739298">
    <property type="protein sequence ID" value="KAE8349519.1"/>
    <property type="molecule type" value="Genomic_DNA"/>
</dbReference>
<dbReference type="Proteomes" id="UP000327118">
    <property type="component" value="Unassembled WGS sequence"/>
</dbReference>
<gene>
    <name evidence="2" type="ORF">BDV28DRAFT_163542</name>
</gene>
<organism evidence="2 3">
    <name type="scientific">Aspergillus coremiiformis</name>
    <dbReference type="NCBI Taxonomy" id="138285"/>
    <lineage>
        <taxon>Eukaryota</taxon>
        <taxon>Fungi</taxon>
        <taxon>Dikarya</taxon>
        <taxon>Ascomycota</taxon>
        <taxon>Pezizomycotina</taxon>
        <taxon>Eurotiomycetes</taxon>
        <taxon>Eurotiomycetidae</taxon>
        <taxon>Eurotiales</taxon>
        <taxon>Aspergillaceae</taxon>
        <taxon>Aspergillus</taxon>
        <taxon>Aspergillus subgen. Circumdati</taxon>
    </lineage>
</organism>